<dbReference type="EMBL" id="BOML01000043">
    <property type="protein sequence ID" value="GIE04127.1"/>
    <property type="molecule type" value="Genomic_DNA"/>
</dbReference>
<evidence type="ECO:0000313" key="1">
    <source>
        <dbReference type="EMBL" id="GIE04127.1"/>
    </source>
</evidence>
<name>A0ABQ3Z2S9_9ACTN</name>
<accession>A0ABQ3Z2S9</accession>
<evidence type="ECO:0000313" key="2">
    <source>
        <dbReference type="Proteomes" id="UP000637628"/>
    </source>
</evidence>
<gene>
    <name evidence="1" type="ORF">Adu01nite_54770</name>
</gene>
<organism evidence="1 2">
    <name type="scientific">Paractinoplanes durhamensis</name>
    <dbReference type="NCBI Taxonomy" id="113563"/>
    <lineage>
        <taxon>Bacteria</taxon>
        <taxon>Bacillati</taxon>
        <taxon>Actinomycetota</taxon>
        <taxon>Actinomycetes</taxon>
        <taxon>Micromonosporales</taxon>
        <taxon>Micromonosporaceae</taxon>
        <taxon>Paractinoplanes</taxon>
    </lineage>
</organism>
<proteinExistence type="predicted"/>
<protein>
    <submittedName>
        <fullName evidence="1">Uncharacterized protein</fullName>
    </submittedName>
</protein>
<sequence length="143" mass="15476">MTSTLRLIGYWSGPEEPTDFPDVRAFVATEQDAATEQSVAAYLRSGTIFVAAAGTSTCRLCGLPNGSTERTDGHHFVWPDGLAHYVETHHVRLPPEVVSLAATTTPDPVDPDAFEQALFSGDLTIDLDWWRSLRTDAAPEGCG</sequence>
<reference evidence="1 2" key="1">
    <citation type="submission" date="2021-01" db="EMBL/GenBank/DDBJ databases">
        <title>Whole genome shotgun sequence of Actinoplanes durhamensis NBRC 14914.</title>
        <authorList>
            <person name="Komaki H."/>
            <person name="Tamura T."/>
        </authorList>
    </citation>
    <scope>NUCLEOTIDE SEQUENCE [LARGE SCALE GENOMIC DNA]</scope>
    <source>
        <strain evidence="1 2">NBRC 14914</strain>
    </source>
</reference>
<comment type="caution">
    <text evidence="1">The sequence shown here is derived from an EMBL/GenBank/DDBJ whole genome shotgun (WGS) entry which is preliminary data.</text>
</comment>
<dbReference type="Proteomes" id="UP000637628">
    <property type="component" value="Unassembled WGS sequence"/>
</dbReference>
<keyword evidence="2" id="KW-1185">Reference proteome</keyword>
<dbReference type="RefSeq" id="WP_203730608.1">
    <property type="nucleotide sequence ID" value="NZ_BOML01000043.1"/>
</dbReference>